<dbReference type="Gene3D" id="1.20.1280.50">
    <property type="match status" value="1"/>
</dbReference>
<dbReference type="Gene3D" id="3.30.2230.10">
    <property type="entry name" value="DUSP-like"/>
    <property type="match status" value="1"/>
</dbReference>
<dbReference type="InterPro" id="IPR035927">
    <property type="entry name" value="DUSP-like_sf"/>
</dbReference>
<evidence type="ECO:0000259" key="1">
    <source>
        <dbReference type="PROSITE" id="PS51283"/>
    </source>
</evidence>
<proteinExistence type="predicted"/>
<dbReference type="SUPFAM" id="SSF81383">
    <property type="entry name" value="F-box domain"/>
    <property type="match status" value="1"/>
</dbReference>
<name>A0ABP9YH27_9FUNG</name>
<dbReference type="SUPFAM" id="SSF143791">
    <property type="entry name" value="DUSP-like"/>
    <property type="match status" value="1"/>
</dbReference>
<dbReference type="InterPro" id="IPR006615">
    <property type="entry name" value="Pept_C19_DUSP"/>
</dbReference>
<dbReference type="InterPro" id="IPR036047">
    <property type="entry name" value="F-box-like_dom_sf"/>
</dbReference>
<reference evidence="2 3" key="1">
    <citation type="submission" date="2024-04" db="EMBL/GenBank/DDBJ databases">
        <title>genome sequences of Mucor flavus KT1a and Helicostylum pulchrum KT1b strains isolation_sourced from the surface of a dry-aged beef.</title>
        <authorList>
            <person name="Toyotome T."/>
            <person name="Hosono M."/>
            <person name="Torimaru M."/>
            <person name="Fukuda K."/>
            <person name="Mikami N."/>
        </authorList>
    </citation>
    <scope>NUCLEOTIDE SEQUENCE [LARGE SCALE GENOMIC DNA]</scope>
    <source>
        <strain evidence="2 3">KT1b</strain>
    </source>
</reference>
<feature type="domain" description="DUSP" evidence="1">
    <location>
        <begin position="167"/>
        <end position="265"/>
    </location>
</feature>
<dbReference type="EMBL" id="BAABUJ010000060">
    <property type="protein sequence ID" value="GAA5806261.1"/>
    <property type="molecule type" value="Genomic_DNA"/>
</dbReference>
<organism evidence="2 3">
    <name type="scientific">Helicostylum pulchrum</name>
    <dbReference type="NCBI Taxonomy" id="562976"/>
    <lineage>
        <taxon>Eukaryota</taxon>
        <taxon>Fungi</taxon>
        <taxon>Fungi incertae sedis</taxon>
        <taxon>Mucoromycota</taxon>
        <taxon>Mucoromycotina</taxon>
        <taxon>Mucoromycetes</taxon>
        <taxon>Mucorales</taxon>
        <taxon>Mucorineae</taxon>
        <taxon>Mucoraceae</taxon>
        <taxon>Helicostylum</taxon>
    </lineage>
</organism>
<evidence type="ECO:0000313" key="2">
    <source>
        <dbReference type="EMBL" id="GAA5806261.1"/>
    </source>
</evidence>
<keyword evidence="3" id="KW-1185">Reference proteome</keyword>
<accession>A0ABP9YH27</accession>
<gene>
    <name evidence="2" type="ORF">HPULCUR_011792</name>
</gene>
<protein>
    <recommendedName>
        <fullName evidence="1">DUSP domain-containing protein</fullName>
    </recommendedName>
</protein>
<sequence>MKYFPMEVIDKISSTLNGQDIVRFIQSNSALYYRAQHPSFWKHLCELNGINYCHPDTTWKELFCSGELSTMCPHLNTNMLDPSFIKAKKQLIWSHLKNNRETAYDTDHYATDKHSIILKLSSLHIMELWCNTCIGFDYFHSDTKQGSKSESYIMKKLTKKLGSVTQEIDTKKRQEIESDIFRIQFRNSTTHIIQKDWHTSWLLFISGKTIHHPGPLLNTKIARQDGSLNPALFLGKDFELIGNLTRWYIERMYGVSGTIVSSESLKEKAEYCKLLHSIRLRQQMNSSLRYPFNH</sequence>
<dbReference type="PROSITE" id="PS51283">
    <property type="entry name" value="DUSP"/>
    <property type="match status" value="1"/>
</dbReference>
<evidence type="ECO:0000313" key="3">
    <source>
        <dbReference type="Proteomes" id="UP001476247"/>
    </source>
</evidence>
<dbReference type="Proteomes" id="UP001476247">
    <property type="component" value="Unassembled WGS sequence"/>
</dbReference>
<comment type="caution">
    <text evidence="2">The sequence shown here is derived from an EMBL/GenBank/DDBJ whole genome shotgun (WGS) entry which is preliminary data.</text>
</comment>